<feature type="transmembrane region" description="Helical" evidence="6">
    <location>
        <begin position="120"/>
        <end position="146"/>
    </location>
</feature>
<organism evidence="8">
    <name type="scientific">marine metagenome</name>
    <dbReference type="NCBI Taxonomy" id="408172"/>
    <lineage>
        <taxon>unclassified sequences</taxon>
        <taxon>metagenomes</taxon>
        <taxon>ecological metagenomes</taxon>
    </lineage>
</organism>
<dbReference type="InterPro" id="IPR003838">
    <property type="entry name" value="ABC3_permease_C"/>
</dbReference>
<keyword evidence="4 6" id="KW-1133">Transmembrane helix</keyword>
<gene>
    <name evidence="8" type="ORF">METZ01_LOCUS161483</name>
</gene>
<evidence type="ECO:0000259" key="7">
    <source>
        <dbReference type="Pfam" id="PF02687"/>
    </source>
</evidence>
<dbReference type="GO" id="GO:0005886">
    <property type="term" value="C:plasma membrane"/>
    <property type="evidence" value="ECO:0007669"/>
    <property type="project" value="UniProtKB-SubCell"/>
</dbReference>
<keyword evidence="2" id="KW-1003">Cell membrane</keyword>
<dbReference type="EMBL" id="UINC01028149">
    <property type="protein sequence ID" value="SVB08629.1"/>
    <property type="molecule type" value="Genomic_DNA"/>
</dbReference>
<protein>
    <recommendedName>
        <fullName evidence="7">ABC3 transporter permease C-terminal domain-containing protein</fullName>
    </recommendedName>
</protein>
<comment type="subcellular location">
    <subcellularLocation>
        <location evidence="1">Cell membrane</location>
        <topology evidence="1">Multi-pass membrane protein</topology>
    </subcellularLocation>
</comment>
<feature type="transmembrane region" description="Helical" evidence="6">
    <location>
        <begin position="33"/>
        <end position="53"/>
    </location>
</feature>
<evidence type="ECO:0000256" key="3">
    <source>
        <dbReference type="ARBA" id="ARBA00022692"/>
    </source>
</evidence>
<dbReference type="InterPro" id="IPR038766">
    <property type="entry name" value="Membrane_comp_ABC_pdt"/>
</dbReference>
<reference evidence="8" key="1">
    <citation type="submission" date="2018-05" db="EMBL/GenBank/DDBJ databases">
        <authorList>
            <person name="Lanie J.A."/>
            <person name="Ng W.-L."/>
            <person name="Kazmierczak K.M."/>
            <person name="Andrzejewski T.M."/>
            <person name="Davidsen T.M."/>
            <person name="Wayne K.J."/>
            <person name="Tettelin H."/>
            <person name="Glass J.I."/>
            <person name="Rusch D."/>
            <person name="Podicherti R."/>
            <person name="Tsui H.-C.T."/>
            <person name="Winkler M.E."/>
        </authorList>
    </citation>
    <scope>NUCLEOTIDE SEQUENCE</scope>
</reference>
<evidence type="ECO:0000256" key="4">
    <source>
        <dbReference type="ARBA" id="ARBA00022989"/>
    </source>
</evidence>
<evidence type="ECO:0000313" key="8">
    <source>
        <dbReference type="EMBL" id="SVB08629.1"/>
    </source>
</evidence>
<feature type="transmembrane region" description="Helical" evidence="6">
    <location>
        <begin position="85"/>
        <end position="108"/>
    </location>
</feature>
<keyword evidence="5 6" id="KW-0472">Membrane</keyword>
<keyword evidence="3 6" id="KW-0812">Transmembrane</keyword>
<evidence type="ECO:0000256" key="6">
    <source>
        <dbReference type="SAM" id="Phobius"/>
    </source>
</evidence>
<dbReference type="AlphaFoldDB" id="A0A382B4L6"/>
<name>A0A382B4L6_9ZZZZ</name>
<sequence length="156" mass="16322">PGRLLERFPSVTMFDVEALLRQVRSIIRQVSVAVQYVFLFTLLAGVATLIAAVQGGAVERSRDAAVLRALGSSTSRLWLVQFCEYTLLGGIAGLLAAGCSVISASILASEVFGFVLTPGWSVWVFGFAGGAAGIGTVGALVIVGVVRRAPLRSLAR</sequence>
<dbReference type="PANTHER" id="PTHR30287">
    <property type="entry name" value="MEMBRANE COMPONENT OF PREDICTED ABC SUPERFAMILY METABOLITE UPTAKE TRANSPORTER"/>
    <property type="match status" value="1"/>
</dbReference>
<accession>A0A382B4L6</accession>
<dbReference type="Pfam" id="PF02687">
    <property type="entry name" value="FtsX"/>
    <property type="match status" value="1"/>
</dbReference>
<feature type="domain" description="ABC3 transporter permease C-terminal" evidence="7">
    <location>
        <begin position="37"/>
        <end position="133"/>
    </location>
</feature>
<evidence type="ECO:0000256" key="2">
    <source>
        <dbReference type="ARBA" id="ARBA00022475"/>
    </source>
</evidence>
<feature type="non-terminal residue" evidence="8">
    <location>
        <position position="1"/>
    </location>
</feature>
<dbReference type="PANTHER" id="PTHR30287:SF1">
    <property type="entry name" value="INNER MEMBRANE PROTEIN"/>
    <property type="match status" value="1"/>
</dbReference>
<evidence type="ECO:0000256" key="1">
    <source>
        <dbReference type="ARBA" id="ARBA00004651"/>
    </source>
</evidence>
<evidence type="ECO:0000256" key="5">
    <source>
        <dbReference type="ARBA" id="ARBA00023136"/>
    </source>
</evidence>
<proteinExistence type="predicted"/>